<dbReference type="Proteomes" id="UP000215185">
    <property type="component" value="Chromosome 1"/>
</dbReference>
<reference evidence="1 2" key="1">
    <citation type="submission" date="2017-06" db="EMBL/GenBank/DDBJ databases">
        <authorList>
            <consortium name="Pathogen Informatics"/>
        </authorList>
    </citation>
    <scope>NUCLEOTIDE SEQUENCE [LARGE SCALE GENOMIC DNA]</scope>
    <source>
        <strain evidence="1 2">NCTC13788</strain>
    </source>
</reference>
<name>A0A239SL22_9STRE</name>
<protein>
    <submittedName>
        <fullName evidence="1">Uncharacterized protein</fullName>
    </submittedName>
</protein>
<proteinExistence type="predicted"/>
<sequence>MKTKKSVTVLALLIYLLVLTWLIVFKLATAPYELSPLRSINLIPFAEN</sequence>
<evidence type="ECO:0000313" key="2">
    <source>
        <dbReference type="Proteomes" id="UP000215185"/>
    </source>
</evidence>
<dbReference type="RefSeq" id="WP_156809073.1">
    <property type="nucleotide sequence ID" value="NZ_LT906439.1"/>
</dbReference>
<organism evidence="1 2">
    <name type="scientific">Streptococcus merionis</name>
    <dbReference type="NCBI Taxonomy" id="400065"/>
    <lineage>
        <taxon>Bacteria</taxon>
        <taxon>Bacillati</taxon>
        <taxon>Bacillota</taxon>
        <taxon>Bacilli</taxon>
        <taxon>Lactobacillales</taxon>
        <taxon>Streptococcaceae</taxon>
        <taxon>Streptococcus</taxon>
    </lineage>
</organism>
<accession>A0A239SL22</accession>
<dbReference type="AlphaFoldDB" id="A0A239SL22"/>
<dbReference type="STRING" id="1123308.GCA_000380085_01100"/>
<gene>
    <name evidence="1" type="ORF">SAMEA4412692_00020</name>
</gene>
<evidence type="ECO:0000313" key="1">
    <source>
        <dbReference type="EMBL" id="SNU85969.1"/>
    </source>
</evidence>
<dbReference type="KEGG" id="smen:SAMEA4412692_0020"/>
<keyword evidence="2" id="KW-1185">Reference proteome</keyword>
<dbReference type="EMBL" id="LT906439">
    <property type="protein sequence ID" value="SNU85969.1"/>
    <property type="molecule type" value="Genomic_DNA"/>
</dbReference>